<gene>
    <name evidence="3" type="ORF">C487_05049</name>
</gene>
<dbReference type="Gene3D" id="1.10.443.10">
    <property type="entry name" value="Intergrase catalytic core"/>
    <property type="match status" value="1"/>
</dbReference>
<accession>L9Z4T3</accession>
<evidence type="ECO:0000259" key="2">
    <source>
        <dbReference type="PROSITE" id="PS51898"/>
    </source>
</evidence>
<dbReference type="GO" id="GO:0006310">
    <property type="term" value="P:DNA recombination"/>
    <property type="evidence" value="ECO:0007669"/>
    <property type="project" value="UniProtKB-KW"/>
</dbReference>
<dbReference type="InterPro" id="IPR011010">
    <property type="entry name" value="DNA_brk_join_enz"/>
</dbReference>
<evidence type="ECO:0000256" key="1">
    <source>
        <dbReference type="ARBA" id="ARBA00023172"/>
    </source>
</evidence>
<dbReference type="InterPro" id="IPR002104">
    <property type="entry name" value="Integrase_catalytic"/>
</dbReference>
<dbReference type="InterPro" id="IPR050090">
    <property type="entry name" value="Tyrosine_recombinase_XerCD"/>
</dbReference>
<organism evidence="3 4">
    <name type="scientific">Natrinema pallidum DSM 3751</name>
    <dbReference type="NCBI Taxonomy" id="1227495"/>
    <lineage>
        <taxon>Archaea</taxon>
        <taxon>Methanobacteriati</taxon>
        <taxon>Methanobacteriota</taxon>
        <taxon>Stenosarchaea group</taxon>
        <taxon>Halobacteria</taxon>
        <taxon>Halobacteriales</taxon>
        <taxon>Natrialbaceae</taxon>
        <taxon>Natrinema</taxon>
    </lineage>
</organism>
<dbReference type="CDD" id="cd00397">
    <property type="entry name" value="DNA_BRE_C"/>
    <property type="match status" value="1"/>
</dbReference>
<name>L9Z4T3_9EURY</name>
<dbReference type="PANTHER" id="PTHR30349">
    <property type="entry name" value="PHAGE INTEGRASE-RELATED"/>
    <property type="match status" value="1"/>
</dbReference>
<dbReference type="Proteomes" id="UP000011618">
    <property type="component" value="Unassembled WGS sequence"/>
</dbReference>
<evidence type="ECO:0000313" key="3">
    <source>
        <dbReference type="EMBL" id="ELY80203.1"/>
    </source>
</evidence>
<keyword evidence="1" id="KW-0233">DNA recombination</keyword>
<sequence length="209" mass="23672">MPASTDSQTQQSDPKARVWLKPEQIDAMRNATVENSADYLATRNDALLALLADTGLRVGEAVAVDVSMIDFEDGVLMLPADIQKDYPNDNSPTYTEIELSGETVRTLRTYLSNRWKDPEALFPSRQSDRMTTESVRNVVQDAASDAEIQPYTVEGRGDPTDVTPHALRHSVAYRMMNREDGNTLYDVRNRLRHRSIQTTERVYDHLDRV</sequence>
<reference evidence="3 4" key="1">
    <citation type="journal article" date="2014" name="PLoS Genet.">
        <title>Phylogenetically driven sequencing of extremely halophilic archaea reveals strategies for static and dynamic osmo-response.</title>
        <authorList>
            <person name="Becker E.A."/>
            <person name="Seitzer P.M."/>
            <person name="Tritt A."/>
            <person name="Larsen D."/>
            <person name="Krusor M."/>
            <person name="Yao A.I."/>
            <person name="Wu D."/>
            <person name="Madern D."/>
            <person name="Eisen J.A."/>
            <person name="Darling A.E."/>
            <person name="Facciotti M.T."/>
        </authorList>
    </citation>
    <scope>NUCLEOTIDE SEQUENCE [LARGE SCALE GENOMIC DNA]</scope>
    <source>
        <strain evidence="3 4">DSM 3751</strain>
    </source>
</reference>
<dbReference type="SUPFAM" id="SSF56349">
    <property type="entry name" value="DNA breaking-rejoining enzymes"/>
    <property type="match status" value="1"/>
</dbReference>
<dbReference type="PANTHER" id="PTHR30349:SF81">
    <property type="entry name" value="TYROSINE RECOMBINASE XERC"/>
    <property type="match status" value="1"/>
</dbReference>
<proteinExistence type="predicted"/>
<dbReference type="EMBL" id="AOII01000035">
    <property type="protein sequence ID" value="ELY80203.1"/>
    <property type="molecule type" value="Genomic_DNA"/>
</dbReference>
<dbReference type="GO" id="GO:0015074">
    <property type="term" value="P:DNA integration"/>
    <property type="evidence" value="ECO:0007669"/>
    <property type="project" value="InterPro"/>
</dbReference>
<comment type="caution">
    <text evidence="3">The sequence shown here is derived from an EMBL/GenBank/DDBJ whole genome shotgun (WGS) entry which is preliminary data.</text>
</comment>
<dbReference type="PATRIC" id="fig|1227495.3.peg.1010"/>
<dbReference type="OrthoDB" id="142231at2157"/>
<dbReference type="RefSeq" id="WP_006184580.1">
    <property type="nucleotide sequence ID" value="NZ_AOII01000035.1"/>
</dbReference>
<dbReference type="PROSITE" id="PS51898">
    <property type="entry name" value="TYR_RECOMBINASE"/>
    <property type="match status" value="1"/>
</dbReference>
<dbReference type="AlphaFoldDB" id="L9Z4T3"/>
<protein>
    <submittedName>
        <fullName evidence="3">Integrase family protein</fullName>
    </submittedName>
</protein>
<dbReference type="GO" id="GO:0003677">
    <property type="term" value="F:DNA binding"/>
    <property type="evidence" value="ECO:0007669"/>
    <property type="project" value="InterPro"/>
</dbReference>
<dbReference type="Pfam" id="PF00589">
    <property type="entry name" value="Phage_integrase"/>
    <property type="match status" value="1"/>
</dbReference>
<dbReference type="InterPro" id="IPR013762">
    <property type="entry name" value="Integrase-like_cat_sf"/>
</dbReference>
<feature type="domain" description="Tyr recombinase" evidence="2">
    <location>
        <begin position="15"/>
        <end position="209"/>
    </location>
</feature>
<evidence type="ECO:0000313" key="4">
    <source>
        <dbReference type="Proteomes" id="UP000011618"/>
    </source>
</evidence>
<dbReference type="eggNOG" id="arCOG01241">
    <property type="taxonomic scope" value="Archaea"/>
</dbReference>